<dbReference type="InParanoid" id="B4JQC0"/>
<dbReference type="HOGENOM" id="CLU_431665_0_0_1"/>
<evidence type="ECO:0000313" key="3">
    <source>
        <dbReference type="Proteomes" id="UP000001070"/>
    </source>
</evidence>
<dbReference type="STRING" id="7222.B4JQC0"/>
<feature type="region of interest" description="Disordered" evidence="1">
    <location>
        <begin position="65"/>
        <end position="89"/>
    </location>
</feature>
<dbReference type="OMA" id="SANWINY"/>
<dbReference type="eggNOG" id="ENOG502T86W">
    <property type="taxonomic scope" value="Eukaryota"/>
</dbReference>
<organism evidence="3">
    <name type="scientific">Drosophila grimshawi</name>
    <name type="common">Hawaiian fruit fly</name>
    <name type="synonym">Idiomyia grimshawi</name>
    <dbReference type="NCBI Taxonomy" id="7222"/>
    <lineage>
        <taxon>Eukaryota</taxon>
        <taxon>Metazoa</taxon>
        <taxon>Ecdysozoa</taxon>
        <taxon>Arthropoda</taxon>
        <taxon>Hexapoda</taxon>
        <taxon>Insecta</taxon>
        <taxon>Pterygota</taxon>
        <taxon>Neoptera</taxon>
        <taxon>Endopterygota</taxon>
        <taxon>Diptera</taxon>
        <taxon>Brachycera</taxon>
        <taxon>Muscomorpha</taxon>
        <taxon>Ephydroidea</taxon>
        <taxon>Drosophilidae</taxon>
        <taxon>Drosophila</taxon>
        <taxon>Hawaiian Drosophila</taxon>
    </lineage>
</organism>
<dbReference type="OrthoDB" id="7869957at2759"/>
<dbReference type="AlphaFoldDB" id="B4JQC0"/>
<feature type="compositionally biased region" description="Basic and acidic residues" evidence="1">
    <location>
        <begin position="65"/>
        <end position="84"/>
    </location>
</feature>
<feature type="region of interest" description="Disordered" evidence="1">
    <location>
        <begin position="320"/>
        <end position="371"/>
    </location>
</feature>
<evidence type="ECO:0000256" key="1">
    <source>
        <dbReference type="SAM" id="MobiDB-lite"/>
    </source>
</evidence>
<proteinExistence type="predicted"/>
<sequence>MLRKRIKLDINAMMLPQYKTAAVNEHPSLASTSKNSKNTKKKAKETITKITTLNLDRSSQVKIALPEKQEQPESKMKVANKEPAGKPPSALDLTCGATGDLADNDDDGIVCLSSQSKLIPTVESGENLSVPNISIFDELINQTTSSILPNSKSDYELQDIHIEDSIRVADPLPSCQDISLLLSDDIVNALTEDIPGVAEIERCLAGFSDQTLIEIEHEIGDTVNCINNLPSLSFTVSDKTPLEEDTLADKVLNYEFDDGNDDIDAISVDTSWNGEDDFESDLKYTTEEPKVMQQKSPATPKAASTEFINFCIPKKVIESSMSQGAKEPQQPKASSAQPQLLQHRQMLQHQQQTNQITNSNPRQSIPAAKPAPPVPIFAPPLRLQPHSGAVVNTMPASILNIYASDDNRTTIFGIKCWRYLDGRCQQLNCNHLLHNIGDVQRTLNHLPPDKVRENYGLLLRHGLLFKAYFPLFAETFARRGMLSNLIEMVKDCDLYLAFSVPFLTELYQLLVRCGLTPDVAASHFMNHLWKPHNAATHPALFEHLLRILASANWINYSEQLEHLFKSGFPVPTAFFKSILKDAIDKNQIVLAEKVQQIAGIIIRQSSSSTQHAPSFPPIVMRSDNRFLSHQNQQF</sequence>
<gene>
    <name evidence="2" type="primary">Dgri\GH13221</name>
    <name evidence="2" type="ORF">Dgri_GH13221</name>
</gene>
<keyword evidence="3" id="KW-1185">Reference proteome</keyword>
<dbReference type="Proteomes" id="UP000001070">
    <property type="component" value="Unassembled WGS sequence"/>
</dbReference>
<evidence type="ECO:0000313" key="2">
    <source>
        <dbReference type="EMBL" id="EDV99100.1"/>
    </source>
</evidence>
<protein>
    <submittedName>
        <fullName evidence="2">GH13221</fullName>
    </submittedName>
</protein>
<name>B4JQC0_DROGR</name>
<reference evidence="2 3" key="1">
    <citation type="journal article" date="2007" name="Nature">
        <title>Evolution of genes and genomes on the Drosophila phylogeny.</title>
        <authorList>
            <consortium name="Drosophila 12 Genomes Consortium"/>
            <person name="Clark A.G."/>
            <person name="Eisen M.B."/>
            <person name="Smith D.R."/>
            <person name="Bergman C.M."/>
            <person name="Oliver B."/>
            <person name="Markow T.A."/>
            <person name="Kaufman T.C."/>
            <person name="Kellis M."/>
            <person name="Gelbart W."/>
            <person name="Iyer V.N."/>
            <person name="Pollard D.A."/>
            <person name="Sackton T.B."/>
            <person name="Larracuente A.M."/>
            <person name="Singh N.D."/>
            <person name="Abad J.P."/>
            <person name="Abt D.N."/>
            <person name="Adryan B."/>
            <person name="Aguade M."/>
            <person name="Akashi H."/>
            <person name="Anderson W.W."/>
            <person name="Aquadro C.F."/>
            <person name="Ardell D.H."/>
            <person name="Arguello R."/>
            <person name="Artieri C.G."/>
            <person name="Barbash D.A."/>
            <person name="Barker D."/>
            <person name="Barsanti P."/>
            <person name="Batterham P."/>
            <person name="Batzoglou S."/>
            <person name="Begun D."/>
            <person name="Bhutkar A."/>
            <person name="Blanco E."/>
            <person name="Bosak S.A."/>
            <person name="Bradley R.K."/>
            <person name="Brand A.D."/>
            <person name="Brent M.R."/>
            <person name="Brooks A.N."/>
            <person name="Brown R.H."/>
            <person name="Butlin R.K."/>
            <person name="Caggese C."/>
            <person name="Calvi B.R."/>
            <person name="Bernardo de Carvalho A."/>
            <person name="Caspi A."/>
            <person name="Castrezana S."/>
            <person name="Celniker S.E."/>
            <person name="Chang J.L."/>
            <person name="Chapple C."/>
            <person name="Chatterji S."/>
            <person name="Chinwalla A."/>
            <person name="Civetta A."/>
            <person name="Clifton S.W."/>
            <person name="Comeron J.M."/>
            <person name="Costello J.C."/>
            <person name="Coyne J.A."/>
            <person name="Daub J."/>
            <person name="David R.G."/>
            <person name="Delcher A.L."/>
            <person name="Delehaunty K."/>
            <person name="Do C.B."/>
            <person name="Ebling H."/>
            <person name="Edwards K."/>
            <person name="Eickbush T."/>
            <person name="Evans J.D."/>
            <person name="Filipski A."/>
            <person name="Findeiss S."/>
            <person name="Freyhult E."/>
            <person name="Fulton L."/>
            <person name="Fulton R."/>
            <person name="Garcia A.C."/>
            <person name="Gardiner A."/>
            <person name="Garfield D.A."/>
            <person name="Garvin B.E."/>
            <person name="Gibson G."/>
            <person name="Gilbert D."/>
            <person name="Gnerre S."/>
            <person name="Godfrey J."/>
            <person name="Good R."/>
            <person name="Gotea V."/>
            <person name="Gravely B."/>
            <person name="Greenberg A.J."/>
            <person name="Griffiths-Jones S."/>
            <person name="Gross S."/>
            <person name="Guigo R."/>
            <person name="Gustafson E.A."/>
            <person name="Haerty W."/>
            <person name="Hahn M.W."/>
            <person name="Halligan D.L."/>
            <person name="Halpern A.L."/>
            <person name="Halter G.M."/>
            <person name="Han M.V."/>
            <person name="Heger A."/>
            <person name="Hillier L."/>
            <person name="Hinrichs A.S."/>
            <person name="Holmes I."/>
            <person name="Hoskins R.A."/>
            <person name="Hubisz M.J."/>
            <person name="Hultmark D."/>
            <person name="Huntley M.A."/>
            <person name="Jaffe D.B."/>
            <person name="Jagadeeshan S."/>
            <person name="Jeck W.R."/>
            <person name="Johnson J."/>
            <person name="Jones C.D."/>
            <person name="Jordan W.C."/>
            <person name="Karpen G.H."/>
            <person name="Kataoka E."/>
            <person name="Keightley P.D."/>
            <person name="Kheradpour P."/>
            <person name="Kirkness E.F."/>
            <person name="Koerich L.B."/>
            <person name="Kristiansen K."/>
            <person name="Kudrna D."/>
            <person name="Kulathinal R.J."/>
            <person name="Kumar S."/>
            <person name="Kwok R."/>
            <person name="Lander E."/>
            <person name="Langley C.H."/>
            <person name="Lapoint R."/>
            <person name="Lazzaro B.P."/>
            <person name="Lee S.J."/>
            <person name="Levesque L."/>
            <person name="Li R."/>
            <person name="Lin C.F."/>
            <person name="Lin M.F."/>
            <person name="Lindblad-Toh K."/>
            <person name="Llopart A."/>
            <person name="Long M."/>
            <person name="Low L."/>
            <person name="Lozovsky E."/>
            <person name="Lu J."/>
            <person name="Luo M."/>
            <person name="Machado C.A."/>
            <person name="Makalowski W."/>
            <person name="Marzo M."/>
            <person name="Matsuda M."/>
            <person name="Matzkin L."/>
            <person name="McAllister B."/>
            <person name="McBride C.S."/>
            <person name="McKernan B."/>
            <person name="McKernan K."/>
            <person name="Mendez-Lago M."/>
            <person name="Minx P."/>
            <person name="Mollenhauer M.U."/>
            <person name="Montooth K."/>
            <person name="Mount S.M."/>
            <person name="Mu X."/>
            <person name="Myers E."/>
            <person name="Negre B."/>
            <person name="Newfeld S."/>
            <person name="Nielsen R."/>
            <person name="Noor M.A."/>
            <person name="O'Grady P."/>
            <person name="Pachter L."/>
            <person name="Papaceit M."/>
            <person name="Parisi M.J."/>
            <person name="Parisi M."/>
            <person name="Parts L."/>
            <person name="Pedersen J.S."/>
            <person name="Pesole G."/>
            <person name="Phillippy A.M."/>
            <person name="Ponting C.P."/>
            <person name="Pop M."/>
            <person name="Porcelli D."/>
            <person name="Powell J.R."/>
            <person name="Prohaska S."/>
            <person name="Pruitt K."/>
            <person name="Puig M."/>
            <person name="Quesneville H."/>
            <person name="Ram K.R."/>
            <person name="Rand D."/>
            <person name="Rasmussen M.D."/>
            <person name="Reed L.K."/>
            <person name="Reenan R."/>
            <person name="Reily A."/>
            <person name="Remington K.A."/>
            <person name="Rieger T.T."/>
            <person name="Ritchie M.G."/>
            <person name="Robin C."/>
            <person name="Rogers Y.H."/>
            <person name="Rohde C."/>
            <person name="Rozas J."/>
            <person name="Rubenfield M.J."/>
            <person name="Ruiz A."/>
            <person name="Russo S."/>
            <person name="Salzberg S.L."/>
            <person name="Sanchez-Gracia A."/>
            <person name="Saranga D.J."/>
            <person name="Sato H."/>
            <person name="Schaeffer S.W."/>
            <person name="Schatz M.C."/>
            <person name="Schlenke T."/>
            <person name="Schwartz R."/>
            <person name="Segarra C."/>
            <person name="Singh R.S."/>
            <person name="Sirot L."/>
            <person name="Sirota M."/>
            <person name="Sisneros N.B."/>
            <person name="Smith C.D."/>
            <person name="Smith T.F."/>
            <person name="Spieth J."/>
            <person name="Stage D.E."/>
            <person name="Stark A."/>
            <person name="Stephan W."/>
            <person name="Strausberg R.L."/>
            <person name="Strempel S."/>
            <person name="Sturgill D."/>
            <person name="Sutton G."/>
            <person name="Sutton G.G."/>
            <person name="Tao W."/>
            <person name="Teichmann S."/>
            <person name="Tobari Y.N."/>
            <person name="Tomimura Y."/>
            <person name="Tsolas J.M."/>
            <person name="Valente V.L."/>
            <person name="Venter E."/>
            <person name="Venter J.C."/>
            <person name="Vicario S."/>
            <person name="Vieira F.G."/>
            <person name="Vilella A.J."/>
            <person name="Villasante A."/>
            <person name="Walenz B."/>
            <person name="Wang J."/>
            <person name="Wasserman M."/>
            <person name="Watts T."/>
            <person name="Wilson D."/>
            <person name="Wilson R.K."/>
            <person name="Wing R.A."/>
            <person name="Wolfner M.F."/>
            <person name="Wong A."/>
            <person name="Wong G.K."/>
            <person name="Wu C.I."/>
            <person name="Wu G."/>
            <person name="Yamamoto D."/>
            <person name="Yang H.P."/>
            <person name="Yang S.P."/>
            <person name="Yorke J.A."/>
            <person name="Yoshida K."/>
            <person name="Zdobnov E."/>
            <person name="Zhang P."/>
            <person name="Zhang Y."/>
            <person name="Zimin A.V."/>
            <person name="Baldwin J."/>
            <person name="Abdouelleil A."/>
            <person name="Abdulkadir J."/>
            <person name="Abebe A."/>
            <person name="Abera B."/>
            <person name="Abreu J."/>
            <person name="Acer S.C."/>
            <person name="Aftuck L."/>
            <person name="Alexander A."/>
            <person name="An P."/>
            <person name="Anderson E."/>
            <person name="Anderson S."/>
            <person name="Arachi H."/>
            <person name="Azer M."/>
            <person name="Bachantsang P."/>
            <person name="Barry A."/>
            <person name="Bayul T."/>
            <person name="Berlin A."/>
            <person name="Bessette D."/>
            <person name="Bloom T."/>
            <person name="Blye J."/>
            <person name="Boguslavskiy L."/>
            <person name="Bonnet C."/>
            <person name="Boukhgalter B."/>
            <person name="Bourzgui I."/>
            <person name="Brown A."/>
            <person name="Cahill P."/>
            <person name="Channer S."/>
            <person name="Cheshatsang Y."/>
            <person name="Chuda L."/>
            <person name="Citroen M."/>
            <person name="Collymore A."/>
            <person name="Cooke P."/>
            <person name="Costello M."/>
            <person name="D'Aco K."/>
            <person name="Daza R."/>
            <person name="De Haan G."/>
            <person name="DeGray S."/>
            <person name="DeMaso C."/>
            <person name="Dhargay N."/>
            <person name="Dooley K."/>
            <person name="Dooley E."/>
            <person name="Doricent M."/>
            <person name="Dorje P."/>
            <person name="Dorjee K."/>
            <person name="Dupes A."/>
            <person name="Elong R."/>
            <person name="Falk J."/>
            <person name="Farina A."/>
            <person name="Faro S."/>
            <person name="Ferguson D."/>
            <person name="Fisher S."/>
            <person name="Foley C.D."/>
            <person name="Franke A."/>
            <person name="Friedrich D."/>
            <person name="Gadbois L."/>
            <person name="Gearin G."/>
            <person name="Gearin C.R."/>
            <person name="Giannoukos G."/>
            <person name="Goode T."/>
            <person name="Graham J."/>
            <person name="Grandbois E."/>
            <person name="Grewal S."/>
            <person name="Gyaltsen K."/>
            <person name="Hafez N."/>
            <person name="Hagos B."/>
            <person name="Hall J."/>
            <person name="Henson C."/>
            <person name="Hollinger A."/>
            <person name="Honan T."/>
            <person name="Huard M.D."/>
            <person name="Hughes L."/>
            <person name="Hurhula B."/>
            <person name="Husby M.E."/>
            <person name="Kamat A."/>
            <person name="Kanga B."/>
            <person name="Kashin S."/>
            <person name="Khazanovich D."/>
            <person name="Kisner P."/>
            <person name="Lance K."/>
            <person name="Lara M."/>
            <person name="Lee W."/>
            <person name="Lennon N."/>
            <person name="Letendre F."/>
            <person name="LeVine R."/>
            <person name="Lipovsky A."/>
            <person name="Liu X."/>
            <person name="Liu J."/>
            <person name="Liu S."/>
            <person name="Lokyitsang T."/>
            <person name="Lokyitsang Y."/>
            <person name="Lubonja R."/>
            <person name="Lui A."/>
            <person name="MacDonald P."/>
            <person name="Magnisalis V."/>
            <person name="Maru K."/>
            <person name="Matthews C."/>
            <person name="McCusker W."/>
            <person name="McDonough S."/>
            <person name="Mehta T."/>
            <person name="Meldrim J."/>
            <person name="Meneus L."/>
            <person name="Mihai O."/>
            <person name="Mihalev A."/>
            <person name="Mihova T."/>
            <person name="Mittelman R."/>
            <person name="Mlenga V."/>
            <person name="Montmayeur A."/>
            <person name="Mulrain L."/>
            <person name="Navidi A."/>
            <person name="Naylor J."/>
            <person name="Negash T."/>
            <person name="Nguyen T."/>
            <person name="Nguyen N."/>
            <person name="Nicol R."/>
            <person name="Norbu C."/>
            <person name="Norbu N."/>
            <person name="Novod N."/>
            <person name="O'Neill B."/>
            <person name="Osman S."/>
            <person name="Markiewicz E."/>
            <person name="Oyono O.L."/>
            <person name="Patti C."/>
            <person name="Phunkhang P."/>
            <person name="Pierre F."/>
            <person name="Priest M."/>
            <person name="Raghuraman S."/>
            <person name="Rege F."/>
            <person name="Reyes R."/>
            <person name="Rise C."/>
            <person name="Rogov P."/>
            <person name="Ross K."/>
            <person name="Ryan E."/>
            <person name="Settipalli S."/>
            <person name="Shea T."/>
            <person name="Sherpa N."/>
            <person name="Shi L."/>
            <person name="Shih D."/>
            <person name="Sparrow T."/>
            <person name="Spaulding J."/>
            <person name="Stalker J."/>
            <person name="Stange-Thomann N."/>
            <person name="Stavropoulos S."/>
            <person name="Stone C."/>
            <person name="Strader C."/>
            <person name="Tesfaye S."/>
            <person name="Thomson T."/>
            <person name="Thoulutsang Y."/>
            <person name="Thoulutsang D."/>
            <person name="Topham K."/>
            <person name="Topping I."/>
            <person name="Tsamla T."/>
            <person name="Vassiliev H."/>
            <person name="Vo A."/>
            <person name="Wangchuk T."/>
            <person name="Wangdi T."/>
            <person name="Weiand M."/>
            <person name="Wilkinson J."/>
            <person name="Wilson A."/>
            <person name="Yadav S."/>
            <person name="Young G."/>
            <person name="Yu Q."/>
            <person name="Zembek L."/>
            <person name="Zhong D."/>
            <person name="Zimmer A."/>
            <person name="Zwirko Z."/>
            <person name="Jaffe D.B."/>
            <person name="Alvarez P."/>
            <person name="Brockman W."/>
            <person name="Butler J."/>
            <person name="Chin C."/>
            <person name="Gnerre S."/>
            <person name="Grabherr M."/>
            <person name="Kleber M."/>
            <person name="Mauceli E."/>
            <person name="MacCallum I."/>
        </authorList>
    </citation>
    <scope>NUCLEOTIDE SEQUENCE [LARGE SCALE GENOMIC DNA]</scope>
    <source>
        <strain evidence="3">Tucson 15287-2541.00</strain>
    </source>
</reference>
<accession>B4JQC0</accession>
<feature type="compositionally biased region" description="Low complexity" evidence="1">
    <location>
        <begin position="328"/>
        <end position="355"/>
    </location>
</feature>
<dbReference type="EMBL" id="CH916372">
    <property type="protein sequence ID" value="EDV99100.1"/>
    <property type="molecule type" value="Genomic_DNA"/>
</dbReference>